<dbReference type="GO" id="GO:0006357">
    <property type="term" value="P:regulation of transcription by RNA polymerase II"/>
    <property type="evidence" value="ECO:0007669"/>
    <property type="project" value="TreeGrafter"/>
</dbReference>
<dbReference type="GeneTree" id="ENSGT00940000165359"/>
<dbReference type="FunFam" id="1.20.5.190:FF:000004">
    <property type="entry name" value="calmodulin-binding transcription activator 2 isoform X1"/>
    <property type="match status" value="1"/>
</dbReference>
<proteinExistence type="predicted"/>
<dbReference type="SUPFAM" id="SSF52540">
    <property type="entry name" value="P-loop containing nucleoside triphosphate hydrolases"/>
    <property type="match status" value="1"/>
</dbReference>
<dbReference type="GO" id="GO:0003712">
    <property type="term" value="F:transcription coregulator activity"/>
    <property type="evidence" value="ECO:0007669"/>
    <property type="project" value="TreeGrafter"/>
</dbReference>
<accession>A0A3B4Z4B6</accession>
<dbReference type="SMART" id="SM00015">
    <property type="entry name" value="IQ"/>
    <property type="match status" value="2"/>
</dbReference>
<dbReference type="SUPFAM" id="SSF48403">
    <property type="entry name" value="Ankyrin repeat"/>
    <property type="match status" value="1"/>
</dbReference>
<evidence type="ECO:0000313" key="2">
    <source>
        <dbReference type="Ensembl" id="ENSSPAP00000003570.1"/>
    </source>
</evidence>
<dbReference type="Ensembl" id="ENSSPAT00000003634.1">
    <property type="protein sequence ID" value="ENSSPAP00000003570.1"/>
    <property type="gene ID" value="ENSSPAG00000002763.1"/>
</dbReference>
<dbReference type="Gene3D" id="1.20.5.190">
    <property type="match status" value="1"/>
</dbReference>
<dbReference type="Pfam" id="PF12796">
    <property type="entry name" value="Ank_2"/>
    <property type="match status" value="1"/>
</dbReference>
<dbReference type="Gene3D" id="1.25.40.20">
    <property type="entry name" value="Ankyrin repeat-containing domain"/>
    <property type="match status" value="1"/>
</dbReference>
<sequence>MMSQPCWASSNQLVHSKNSRGMTLLHLAAAQGYAGLIQTLIRWRTKHADSIDLELEVDPLNVDHFSCTPLMWACALGHTDAALVLYQWDPRALAIPDSLGRLPLNIARSRGHTRLAELLEQLQQSPQTQGQSADAWMDRWRAESQTSGISNSPTPNSNSELRRPRTESQPDNQTQSWSQTGHRAPQGTQGEQGGPPPAKRLKPSPDTQQQLANSSPGNNPLSALLHSSPSPTPQRFLPSKTLQTQPSNLSCQNAPLASSSPSRPQLPSAPFSHLQARIGGSGGGTRWSLRHTLGQRSLARRILGKERLAIHLRQRVLSDRGEETELLTYQDNTEDLQMDITMLADHIMEASTGRLKQEAMESEIDSGKVGISSDVRLLSSYLGEVERFLKSKPQTPSPKPNSLSGPEDEQSPQAKQALSSPLEWNSFLCAAMKEERLKTDSSSCLAMTEAEQGELYETIRHALHSLRKHKGAIQEQRKEIAAVIQRCYKRYKQYALYKRMTLAAILIQSRFRSFHEQRKFQQSRRAAVLIQQYYRSYRHSLRYFTTTQTRRD</sequence>
<feature type="compositionally biased region" description="Polar residues" evidence="1">
    <location>
        <begin position="169"/>
        <end position="181"/>
    </location>
</feature>
<dbReference type="FunFam" id="1.25.40.20:FF:000165">
    <property type="entry name" value="calmodulin-binding transcription activator 1 isoform X2"/>
    <property type="match status" value="1"/>
</dbReference>
<feature type="region of interest" description="Disordered" evidence="1">
    <location>
        <begin position="142"/>
        <end position="284"/>
    </location>
</feature>
<dbReference type="GO" id="GO:0003690">
    <property type="term" value="F:double-stranded DNA binding"/>
    <property type="evidence" value="ECO:0007669"/>
    <property type="project" value="TreeGrafter"/>
</dbReference>
<dbReference type="PANTHER" id="PTHR23335">
    <property type="entry name" value="CALMODULIN-BINDING TRANSCRIPTION ACTIVATOR CAMTA"/>
    <property type="match status" value="1"/>
</dbReference>
<feature type="compositionally biased region" description="Polar residues" evidence="1">
    <location>
        <begin position="205"/>
        <end position="219"/>
    </location>
</feature>
<feature type="region of interest" description="Disordered" evidence="1">
    <location>
        <begin position="388"/>
        <end position="416"/>
    </location>
</feature>
<protein>
    <submittedName>
        <fullName evidence="2">Uncharacterized protein</fullName>
    </submittedName>
</protein>
<evidence type="ECO:0000256" key="1">
    <source>
        <dbReference type="SAM" id="MobiDB-lite"/>
    </source>
</evidence>
<dbReference type="InterPro" id="IPR036770">
    <property type="entry name" value="Ankyrin_rpt-contain_sf"/>
</dbReference>
<dbReference type="STRING" id="144197.ENSSPAP00000003570"/>
<organism evidence="2">
    <name type="scientific">Stegastes partitus</name>
    <name type="common">bicolor damselfish</name>
    <dbReference type="NCBI Taxonomy" id="144197"/>
    <lineage>
        <taxon>Eukaryota</taxon>
        <taxon>Metazoa</taxon>
        <taxon>Chordata</taxon>
        <taxon>Craniata</taxon>
        <taxon>Vertebrata</taxon>
        <taxon>Euteleostomi</taxon>
        <taxon>Actinopterygii</taxon>
        <taxon>Neopterygii</taxon>
        <taxon>Teleostei</taxon>
        <taxon>Neoteleostei</taxon>
        <taxon>Acanthomorphata</taxon>
        <taxon>Ovalentaria</taxon>
        <taxon>Pomacentridae</taxon>
        <taxon>Stegastes</taxon>
    </lineage>
</organism>
<reference evidence="2" key="1">
    <citation type="submission" date="2023-09" db="UniProtKB">
        <authorList>
            <consortium name="Ensembl"/>
        </authorList>
    </citation>
    <scope>IDENTIFICATION</scope>
</reference>
<dbReference type="InterPro" id="IPR000048">
    <property type="entry name" value="IQ_motif_EF-hand-BS"/>
</dbReference>
<dbReference type="PANTHER" id="PTHR23335:SF9">
    <property type="entry name" value="CALMODULIN-BINDING TRANSCRIPTION ACTIVATOR 2"/>
    <property type="match status" value="1"/>
</dbReference>
<dbReference type="InterPro" id="IPR002110">
    <property type="entry name" value="Ankyrin_rpt"/>
</dbReference>
<name>A0A3B4Z4B6_9TELE</name>
<feature type="compositionally biased region" description="Low complexity" evidence="1">
    <location>
        <begin position="220"/>
        <end position="229"/>
    </location>
</feature>
<feature type="compositionally biased region" description="Polar residues" evidence="1">
    <location>
        <begin position="240"/>
        <end position="265"/>
    </location>
</feature>
<dbReference type="InterPro" id="IPR027417">
    <property type="entry name" value="P-loop_NTPase"/>
</dbReference>
<dbReference type="AlphaFoldDB" id="A0A3B4Z4B6"/>
<feature type="compositionally biased region" description="Polar residues" evidence="1">
    <location>
        <begin position="143"/>
        <end position="159"/>
    </location>
</feature>
<dbReference type="PROSITE" id="PS50096">
    <property type="entry name" value="IQ"/>
    <property type="match status" value="1"/>
</dbReference>
<dbReference type="GO" id="GO:0005634">
    <property type="term" value="C:nucleus"/>
    <property type="evidence" value="ECO:0007669"/>
    <property type="project" value="TreeGrafter"/>
</dbReference>
<dbReference type="Pfam" id="PF00612">
    <property type="entry name" value="IQ"/>
    <property type="match status" value="1"/>
</dbReference>